<feature type="repeat" description="NHL" evidence="2">
    <location>
        <begin position="205"/>
        <end position="247"/>
    </location>
</feature>
<dbReference type="InterPro" id="IPR001258">
    <property type="entry name" value="NHL_repeat"/>
</dbReference>
<gene>
    <name evidence="3" type="ORF">GCM10022407_17520</name>
</gene>
<dbReference type="EMBL" id="BAABDI010000009">
    <property type="protein sequence ID" value="GAA3972208.1"/>
    <property type="molecule type" value="Genomic_DNA"/>
</dbReference>
<dbReference type="Proteomes" id="UP001501556">
    <property type="component" value="Unassembled WGS sequence"/>
</dbReference>
<feature type="repeat" description="NHL" evidence="2">
    <location>
        <begin position="157"/>
        <end position="192"/>
    </location>
</feature>
<reference evidence="4" key="1">
    <citation type="journal article" date="2019" name="Int. J. Syst. Evol. Microbiol.">
        <title>The Global Catalogue of Microorganisms (GCM) 10K type strain sequencing project: providing services to taxonomists for standard genome sequencing and annotation.</title>
        <authorList>
            <consortium name="The Broad Institute Genomics Platform"/>
            <consortium name="The Broad Institute Genome Sequencing Center for Infectious Disease"/>
            <person name="Wu L."/>
            <person name="Ma J."/>
        </authorList>
    </citation>
    <scope>NUCLEOTIDE SEQUENCE [LARGE SCALE GENOMIC DNA]</scope>
    <source>
        <strain evidence="4">JCM 17217</strain>
    </source>
</reference>
<feature type="repeat" description="NHL" evidence="2">
    <location>
        <begin position="272"/>
        <end position="302"/>
    </location>
</feature>
<dbReference type="Gene3D" id="2.120.10.30">
    <property type="entry name" value="TolB, C-terminal domain"/>
    <property type="match status" value="3"/>
</dbReference>
<name>A0ABP7PWF3_9BACT</name>
<dbReference type="PANTHER" id="PTHR13833:SF71">
    <property type="entry name" value="NHL DOMAIN-CONTAINING PROTEIN"/>
    <property type="match status" value="1"/>
</dbReference>
<keyword evidence="1" id="KW-0677">Repeat</keyword>
<feature type="repeat" description="NHL" evidence="2">
    <location>
        <begin position="107"/>
        <end position="137"/>
    </location>
</feature>
<evidence type="ECO:0000313" key="4">
    <source>
        <dbReference type="Proteomes" id="UP001501556"/>
    </source>
</evidence>
<dbReference type="Pfam" id="PF01436">
    <property type="entry name" value="NHL"/>
    <property type="match status" value="3"/>
</dbReference>
<evidence type="ECO:0000256" key="2">
    <source>
        <dbReference type="PROSITE-ProRule" id="PRU00504"/>
    </source>
</evidence>
<evidence type="ECO:0000313" key="3">
    <source>
        <dbReference type="EMBL" id="GAA3972208.1"/>
    </source>
</evidence>
<dbReference type="PROSITE" id="PS51125">
    <property type="entry name" value="NHL"/>
    <property type="match status" value="4"/>
</dbReference>
<dbReference type="PANTHER" id="PTHR13833">
    <property type="match status" value="1"/>
</dbReference>
<proteinExistence type="predicted"/>
<evidence type="ECO:0008006" key="5">
    <source>
        <dbReference type="Google" id="ProtNLM"/>
    </source>
</evidence>
<dbReference type="CDD" id="cd14953">
    <property type="entry name" value="NHL_like_1"/>
    <property type="match status" value="1"/>
</dbReference>
<evidence type="ECO:0000256" key="1">
    <source>
        <dbReference type="ARBA" id="ARBA00022737"/>
    </source>
</evidence>
<dbReference type="SUPFAM" id="SSF101898">
    <property type="entry name" value="NHL repeat"/>
    <property type="match status" value="1"/>
</dbReference>
<organism evidence="3 4">
    <name type="scientific">Hymenobacter antarcticus</name>
    <dbReference type="NCBI Taxonomy" id="486270"/>
    <lineage>
        <taxon>Bacteria</taxon>
        <taxon>Pseudomonadati</taxon>
        <taxon>Bacteroidota</taxon>
        <taxon>Cytophagia</taxon>
        <taxon>Cytophagales</taxon>
        <taxon>Hymenobacteraceae</taxon>
        <taxon>Hymenobacter</taxon>
    </lineage>
</organism>
<comment type="caution">
    <text evidence="3">The sequence shown here is derived from an EMBL/GenBank/DDBJ whole genome shotgun (WGS) entry which is preliminary data.</text>
</comment>
<protein>
    <recommendedName>
        <fullName evidence="5">NHL repeat-containing protein</fullName>
    </recommendedName>
</protein>
<dbReference type="InterPro" id="IPR011042">
    <property type="entry name" value="6-blade_b-propeller_TolB-like"/>
</dbReference>
<accession>A0ABP7PWF3</accession>
<sequence>MLLVLAYANSHAQSVLFVPVKEKAYVSSATVTTLAGAADKGNVDAVGTAARFGYPMGIAVAPDGTVYVVDDETQTVRKITPLGAVTTVAGLAGSKGSADGLGVAARFYHPVGLALDASGTLFVTDADNHTIRKLTPAGQVTTLAGTAGRKGSADGTGAAAQFNLPQGVAVDTHGTVYVADTENHTVRKITPDGVVTTLAGTARQKGSADGWGAAARFHHPAGVAVDASGNVYVADNGNHTIRKITAAGEVTTLAGRARGHGGTDGPGSQARFLFPAGVAVDAIGNVYVADRANTTIRKVSSTGDVSTLAGSVLRIGYVDGPGPDARFVGPFGIALDAASSTLYVTDGPTVRMIK</sequence>
<keyword evidence="4" id="KW-1185">Reference proteome</keyword>